<gene>
    <name evidence="1" type="ORF">NDU88_005063</name>
</gene>
<comment type="caution">
    <text evidence="1">The sequence shown here is derived from an EMBL/GenBank/DDBJ whole genome shotgun (WGS) entry which is preliminary data.</text>
</comment>
<proteinExistence type="predicted"/>
<sequence>MAVVPTRKRPSSDPRPYLQICRNLAYILNQMLGKKAIHSSRLCAVSVKPGQADESLMGLRGLRGAVERLPKVSQAFTRK</sequence>
<protein>
    <submittedName>
        <fullName evidence="1">Uncharacterized protein</fullName>
    </submittedName>
</protein>
<evidence type="ECO:0000313" key="1">
    <source>
        <dbReference type="EMBL" id="KAJ1201250.1"/>
    </source>
</evidence>
<name>A0AAV7VKV5_PLEWA</name>
<dbReference type="EMBL" id="JANPWB010000003">
    <property type="protein sequence ID" value="KAJ1201250.1"/>
    <property type="molecule type" value="Genomic_DNA"/>
</dbReference>
<evidence type="ECO:0000313" key="2">
    <source>
        <dbReference type="Proteomes" id="UP001066276"/>
    </source>
</evidence>
<accession>A0AAV7VKV5</accession>
<reference evidence="1" key="1">
    <citation type="journal article" date="2022" name="bioRxiv">
        <title>Sequencing and chromosome-scale assembly of the giantPleurodeles waltlgenome.</title>
        <authorList>
            <person name="Brown T."/>
            <person name="Elewa A."/>
            <person name="Iarovenko S."/>
            <person name="Subramanian E."/>
            <person name="Araus A.J."/>
            <person name="Petzold A."/>
            <person name="Susuki M."/>
            <person name="Suzuki K.-i.T."/>
            <person name="Hayashi T."/>
            <person name="Toyoda A."/>
            <person name="Oliveira C."/>
            <person name="Osipova E."/>
            <person name="Leigh N.D."/>
            <person name="Simon A."/>
            <person name="Yun M.H."/>
        </authorList>
    </citation>
    <scope>NUCLEOTIDE SEQUENCE</scope>
    <source>
        <strain evidence="1">20211129_DDA</strain>
        <tissue evidence="1">Liver</tissue>
    </source>
</reference>
<dbReference type="AlphaFoldDB" id="A0AAV7VKV5"/>
<organism evidence="1 2">
    <name type="scientific">Pleurodeles waltl</name>
    <name type="common">Iberian ribbed newt</name>
    <dbReference type="NCBI Taxonomy" id="8319"/>
    <lineage>
        <taxon>Eukaryota</taxon>
        <taxon>Metazoa</taxon>
        <taxon>Chordata</taxon>
        <taxon>Craniata</taxon>
        <taxon>Vertebrata</taxon>
        <taxon>Euteleostomi</taxon>
        <taxon>Amphibia</taxon>
        <taxon>Batrachia</taxon>
        <taxon>Caudata</taxon>
        <taxon>Salamandroidea</taxon>
        <taxon>Salamandridae</taxon>
        <taxon>Pleurodelinae</taxon>
        <taxon>Pleurodeles</taxon>
    </lineage>
</organism>
<dbReference type="Proteomes" id="UP001066276">
    <property type="component" value="Chromosome 2_1"/>
</dbReference>
<keyword evidence="2" id="KW-1185">Reference proteome</keyword>